<proteinExistence type="predicted"/>
<gene>
    <name evidence="1" type="ORF">ISP18_04695</name>
</gene>
<keyword evidence="2" id="KW-1185">Reference proteome</keyword>
<evidence type="ECO:0000313" key="1">
    <source>
        <dbReference type="EMBL" id="MFK2853881.1"/>
    </source>
</evidence>
<comment type="caution">
    <text evidence="1">The sequence shown here is derived from an EMBL/GenBank/DDBJ whole genome shotgun (WGS) entry which is preliminary data.</text>
</comment>
<name>A0ABW8IFC0_9GAMM</name>
<evidence type="ECO:0000313" key="2">
    <source>
        <dbReference type="Proteomes" id="UP001620409"/>
    </source>
</evidence>
<reference evidence="1 2" key="1">
    <citation type="submission" date="2020-10" db="EMBL/GenBank/DDBJ databases">
        <title>Phylogeny of dyella-like bacteria.</title>
        <authorList>
            <person name="Fu J."/>
        </authorList>
    </citation>
    <scope>NUCLEOTIDE SEQUENCE [LARGE SCALE GENOMIC DNA]</scope>
    <source>
        <strain evidence="1 2">DHG40</strain>
    </source>
</reference>
<dbReference type="Proteomes" id="UP001620409">
    <property type="component" value="Unassembled WGS sequence"/>
</dbReference>
<protein>
    <submittedName>
        <fullName evidence="1">Uncharacterized protein</fullName>
    </submittedName>
</protein>
<accession>A0ABW8IFC0</accession>
<sequence>MSISSISSTQSQSVSGLIAPQYPHHKREFNESTARALVASPDSSTQNASLLASAVAAALTQLGLSSSPNTVSTAVTAASSTTPLALLPQQPKASQQVQQYKDIASTYSNLAQALSSSVNSAPSTSSGTGNLTTVFQNLWTSLGTSYGTSSGSSNGTIPSLPSFLQTLAHNLSESGISGLRGVFVDAVV</sequence>
<dbReference type="RefSeq" id="WP_380017499.1">
    <property type="nucleotide sequence ID" value="NZ_JADIKI010000021.1"/>
</dbReference>
<organism evidence="1 2">
    <name type="scientific">Dyella humi</name>
    <dbReference type="NCBI Taxonomy" id="1770547"/>
    <lineage>
        <taxon>Bacteria</taxon>
        <taxon>Pseudomonadati</taxon>
        <taxon>Pseudomonadota</taxon>
        <taxon>Gammaproteobacteria</taxon>
        <taxon>Lysobacterales</taxon>
        <taxon>Rhodanobacteraceae</taxon>
        <taxon>Dyella</taxon>
    </lineage>
</organism>
<dbReference type="EMBL" id="JADIKI010000021">
    <property type="protein sequence ID" value="MFK2853881.1"/>
    <property type="molecule type" value="Genomic_DNA"/>
</dbReference>